<dbReference type="AlphaFoldDB" id="A0A421BJI1"/>
<dbReference type="GO" id="GO:0003735">
    <property type="term" value="F:structural constituent of ribosome"/>
    <property type="evidence" value="ECO:0007669"/>
    <property type="project" value="InterPro"/>
</dbReference>
<gene>
    <name evidence="7" type="primary">rpsN</name>
    <name evidence="8" type="ORF">DYS74_17000</name>
</gene>
<dbReference type="GO" id="GO:0006412">
    <property type="term" value="P:translation"/>
    <property type="evidence" value="ECO:0007669"/>
    <property type="project" value="UniProtKB-UniRule"/>
</dbReference>
<reference evidence="8 9" key="1">
    <citation type="submission" date="2018-10" db="EMBL/GenBank/DDBJ databases">
        <title>Rhodobacter sp . BO-81.</title>
        <authorList>
            <person name="Im W.T."/>
        </authorList>
    </citation>
    <scope>NUCLEOTIDE SEQUENCE [LARGE SCALE GENOMIC DNA]</scope>
    <source>
        <strain evidence="8 9">BO-81</strain>
    </source>
</reference>
<accession>A0A421BJI1</accession>
<evidence type="ECO:0000256" key="4">
    <source>
        <dbReference type="ARBA" id="ARBA00023274"/>
    </source>
</evidence>
<name>A0A421BJI1_9RHOB</name>
<comment type="similarity">
    <text evidence="2 7">Belongs to the universal ribosomal protein uS14 family.</text>
</comment>
<dbReference type="GO" id="GO:0015935">
    <property type="term" value="C:small ribosomal subunit"/>
    <property type="evidence" value="ECO:0007669"/>
    <property type="project" value="TreeGrafter"/>
</dbReference>
<evidence type="ECO:0000313" key="9">
    <source>
        <dbReference type="Proteomes" id="UP000279673"/>
    </source>
</evidence>
<dbReference type="EMBL" id="RCHI01000023">
    <property type="protein sequence ID" value="RLL62170.1"/>
    <property type="molecule type" value="Genomic_DNA"/>
</dbReference>
<keyword evidence="7" id="KW-0694">RNA-binding</keyword>
<dbReference type="InterPro" id="IPR018271">
    <property type="entry name" value="Ribosomal_uS14_CS"/>
</dbReference>
<dbReference type="Pfam" id="PF00253">
    <property type="entry name" value="Ribosomal_S14"/>
    <property type="match status" value="1"/>
</dbReference>
<evidence type="ECO:0000256" key="6">
    <source>
        <dbReference type="ARBA" id="ARBA00047110"/>
    </source>
</evidence>
<dbReference type="GO" id="GO:0019843">
    <property type="term" value="F:rRNA binding"/>
    <property type="evidence" value="ECO:0007669"/>
    <property type="project" value="UniProtKB-UniRule"/>
</dbReference>
<proteinExistence type="inferred from homology"/>
<evidence type="ECO:0000256" key="7">
    <source>
        <dbReference type="HAMAP-Rule" id="MF_00537"/>
    </source>
</evidence>
<evidence type="ECO:0000313" key="8">
    <source>
        <dbReference type="EMBL" id="RLL62170.1"/>
    </source>
</evidence>
<dbReference type="HAMAP" id="MF_00537">
    <property type="entry name" value="Ribosomal_uS14_1"/>
    <property type="match status" value="1"/>
</dbReference>
<protein>
    <recommendedName>
        <fullName evidence="5 7">Small ribosomal subunit protein uS14</fullName>
    </recommendedName>
</protein>
<keyword evidence="3 7" id="KW-0689">Ribosomal protein</keyword>
<comment type="caution">
    <text evidence="8">The sequence shown here is derived from an EMBL/GenBank/DDBJ whole genome shotgun (WGS) entry which is preliminary data.</text>
</comment>
<dbReference type="GO" id="GO:0005737">
    <property type="term" value="C:cytoplasm"/>
    <property type="evidence" value="ECO:0007669"/>
    <property type="project" value="UniProtKB-ARBA"/>
</dbReference>
<dbReference type="Proteomes" id="UP000279673">
    <property type="component" value="Unassembled WGS sequence"/>
</dbReference>
<dbReference type="PANTHER" id="PTHR19836:SF19">
    <property type="entry name" value="SMALL RIBOSOMAL SUBUNIT PROTEIN US14M"/>
    <property type="match status" value="1"/>
</dbReference>
<sequence>MAKKSMVEREVKRAKLVKQYATKRASLKAIIEDQSKPMEERFKATLKLAELPRNSSATRLHNRCQLTGRPHAYYRKLKLSRIMLRDLASFGRIPGMVKSSW</sequence>
<keyword evidence="9" id="KW-1185">Reference proteome</keyword>
<evidence type="ECO:0000256" key="2">
    <source>
        <dbReference type="ARBA" id="ARBA00009083"/>
    </source>
</evidence>
<dbReference type="PROSITE" id="PS00527">
    <property type="entry name" value="RIBOSOMAL_S14"/>
    <property type="match status" value="1"/>
</dbReference>
<dbReference type="InterPro" id="IPR023036">
    <property type="entry name" value="Ribosomal_uS14_bac/plastid"/>
</dbReference>
<dbReference type="PANTHER" id="PTHR19836">
    <property type="entry name" value="30S RIBOSOMAL PROTEIN S14"/>
    <property type="match status" value="1"/>
</dbReference>
<dbReference type="InterPro" id="IPR001209">
    <property type="entry name" value="Ribosomal_uS14"/>
</dbReference>
<organism evidence="8 9">
    <name type="scientific">Paenirhodobacter hankyongi</name>
    <dbReference type="NCBI Taxonomy" id="2294033"/>
    <lineage>
        <taxon>Bacteria</taxon>
        <taxon>Pseudomonadati</taxon>
        <taxon>Pseudomonadota</taxon>
        <taxon>Alphaproteobacteria</taxon>
        <taxon>Rhodobacterales</taxon>
        <taxon>Rhodobacter group</taxon>
        <taxon>Paenirhodobacter</taxon>
    </lineage>
</organism>
<keyword evidence="7" id="KW-0699">rRNA-binding</keyword>
<evidence type="ECO:0000256" key="5">
    <source>
        <dbReference type="ARBA" id="ARBA00035167"/>
    </source>
</evidence>
<evidence type="ECO:0000256" key="3">
    <source>
        <dbReference type="ARBA" id="ARBA00022980"/>
    </source>
</evidence>
<keyword evidence="4 7" id="KW-0687">Ribonucleoprotein</keyword>
<dbReference type="Gene3D" id="1.10.287.1480">
    <property type="match status" value="1"/>
</dbReference>
<comment type="function">
    <text evidence="1 7">Binds 16S rRNA, required for the assembly of 30S particles and may also be responsible for determining the conformation of the 16S rRNA at the A site.</text>
</comment>
<dbReference type="NCBIfam" id="NF006477">
    <property type="entry name" value="PRK08881.1"/>
    <property type="match status" value="1"/>
</dbReference>
<comment type="subunit">
    <text evidence="6 7">Part of the 30S ribosomal subunit. Contacts proteins S3 and S10.</text>
</comment>
<dbReference type="FunFam" id="1.10.287.1480:FF:000001">
    <property type="entry name" value="30S ribosomal protein S14"/>
    <property type="match status" value="1"/>
</dbReference>
<dbReference type="RefSeq" id="WP_121534858.1">
    <property type="nucleotide sequence ID" value="NZ_RCHI01000023.1"/>
</dbReference>
<evidence type="ECO:0000256" key="1">
    <source>
        <dbReference type="ARBA" id="ARBA00003686"/>
    </source>
</evidence>
<dbReference type="SUPFAM" id="SSF57716">
    <property type="entry name" value="Glucocorticoid receptor-like (DNA-binding domain)"/>
    <property type="match status" value="1"/>
</dbReference>